<feature type="domain" description="Methyltransferase type 11" evidence="5">
    <location>
        <begin position="43"/>
        <end position="136"/>
    </location>
</feature>
<evidence type="ECO:0000259" key="5">
    <source>
        <dbReference type="Pfam" id="PF08241"/>
    </source>
</evidence>
<dbReference type="AlphaFoldDB" id="A0A178FDV4"/>
<dbReference type="Proteomes" id="UP000243519">
    <property type="component" value="Unassembled WGS sequence"/>
</dbReference>
<dbReference type="OrthoDB" id="10027013at2759"/>
<proteinExistence type="inferred from homology"/>
<dbReference type="InterPro" id="IPR051052">
    <property type="entry name" value="Diverse_substrate_MTase"/>
</dbReference>
<keyword evidence="2" id="KW-0489">Methyltransferase</keyword>
<name>A0A178FDV4_TRIVO</name>
<evidence type="ECO:0000313" key="7">
    <source>
        <dbReference type="Proteomes" id="UP000243519"/>
    </source>
</evidence>
<keyword evidence="4" id="KW-0949">S-adenosyl-L-methionine</keyword>
<evidence type="ECO:0000256" key="1">
    <source>
        <dbReference type="ARBA" id="ARBA00008361"/>
    </source>
</evidence>
<dbReference type="CDD" id="cd02440">
    <property type="entry name" value="AdoMet_MTases"/>
    <property type="match status" value="1"/>
</dbReference>
<sequence length="304" mass="34725">MFDSPTFDFDSYIKYRPPYSDKLYAEIYQYHESHGGQWNLAHDAGTGAGIVAEELSTKFTTVAASDPSAVYLEQARRRLSLRDKFLFGCYPGEDMSWLPDAGVDMITMAEAIHWAEPQDVVTAASKALRPGGTLAIWHYDVIPIFVGSTEAQDAFNELFDHWSSRLIEGAPEAKLANLERAVRMTVLRMAEIEFDKSEWKTGVHRIYWNAYHPTVGITHQAAFKDVKVQENPDDVVDRRIDETILSQYADIDWIRGYMNHLYPDVPADDTEQDKDMFEKLARIMEGRKLRLSWTVTMILATKSN</sequence>
<dbReference type="GO" id="GO:0008757">
    <property type="term" value="F:S-adenosylmethionine-dependent methyltransferase activity"/>
    <property type="evidence" value="ECO:0007669"/>
    <property type="project" value="InterPro"/>
</dbReference>
<evidence type="ECO:0000256" key="2">
    <source>
        <dbReference type="ARBA" id="ARBA00022603"/>
    </source>
</evidence>
<evidence type="ECO:0000313" key="6">
    <source>
        <dbReference type="EMBL" id="OAL69597.1"/>
    </source>
</evidence>
<dbReference type="Pfam" id="PF08241">
    <property type="entry name" value="Methyltransf_11"/>
    <property type="match status" value="1"/>
</dbReference>
<keyword evidence="7" id="KW-1185">Reference proteome</keyword>
<dbReference type="PANTHER" id="PTHR44942">
    <property type="entry name" value="METHYLTRANSF_11 DOMAIN-CONTAINING PROTEIN"/>
    <property type="match status" value="1"/>
</dbReference>
<dbReference type="EMBL" id="LHPN01000013">
    <property type="protein sequence ID" value="OAL69597.1"/>
    <property type="molecule type" value="Genomic_DNA"/>
</dbReference>
<dbReference type="PANTHER" id="PTHR44942:SF4">
    <property type="entry name" value="METHYLTRANSFERASE TYPE 11 DOMAIN-CONTAINING PROTEIN"/>
    <property type="match status" value="1"/>
</dbReference>
<dbReference type="InterPro" id="IPR013216">
    <property type="entry name" value="Methyltransf_11"/>
</dbReference>
<keyword evidence="3" id="KW-0808">Transferase</keyword>
<dbReference type="InterPro" id="IPR029063">
    <property type="entry name" value="SAM-dependent_MTases_sf"/>
</dbReference>
<protein>
    <recommendedName>
        <fullName evidence="5">Methyltransferase type 11 domain-containing protein</fullName>
    </recommendedName>
</protein>
<gene>
    <name evidence="6" type="ORF">A7D00_6311</name>
</gene>
<dbReference type="GO" id="GO:0032259">
    <property type="term" value="P:methylation"/>
    <property type="evidence" value="ECO:0007669"/>
    <property type="project" value="UniProtKB-KW"/>
</dbReference>
<accession>A0A178FDV4</accession>
<dbReference type="Gene3D" id="3.40.50.150">
    <property type="entry name" value="Vaccinia Virus protein VP39"/>
    <property type="match status" value="1"/>
</dbReference>
<comment type="similarity">
    <text evidence="1">Belongs to the methyltransferase superfamily.</text>
</comment>
<organism evidence="6 7">
    <name type="scientific">Trichophyton violaceum</name>
    <dbReference type="NCBI Taxonomy" id="34388"/>
    <lineage>
        <taxon>Eukaryota</taxon>
        <taxon>Fungi</taxon>
        <taxon>Dikarya</taxon>
        <taxon>Ascomycota</taxon>
        <taxon>Pezizomycotina</taxon>
        <taxon>Eurotiomycetes</taxon>
        <taxon>Eurotiomycetidae</taxon>
        <taxon>Onygenales</taxon>
        <taxon>Arthrodermataceae</taxon>
        <taxon>Trichophyton</taxon>
    </lineage>
</organism>
<evidence type="ECO:0000256" key="3">
    <source>
        <dbReference type="ARBA" id="ARBA00022679"/>
    </source>
</evidence>
<dbReference type="SUPFAM" id="SSF53335">
    <property type="entry name" value="S-adenosyl-L-methionine-dependent methyltransferases"/>
    <property type="match status" value="1"/>
</dbReference>
<evidence type="ECO:0000256" key="4">
    <source>
        <dbReference type="ARBA" id="ARBA00022691"/>
    </source>
</evidence>
<reference evidence="6 7" key="1">
    <citation type="submission" date="2016-05" db="EMBL/GenBank/DDBJ databases">
        <title>Genome sequencing of Trichophyton violaceum CMCC(F)T3l isolated from hair.</title>
        <authorList>
            <person name="Zhan P."/>
            <person name="Tao Y."/>
            <person name="Liu W."/>
        </authorList>
    </citation>
    <scope>NUCLEOTIDE SEQUENCE [LARGE SCALE GENOMIC DNA]</scope>
    <source>
        <strain evidence="7">CMCC(F)T3l</strain>
    </source>
</reference>
<comment type="caution">
    <text evidence="6">The sequence shown here is derived from an EMBL/GenBank/DDBJ whole genome shotgun (WGS) entry which is preliminary data.</text>
</comment>